<reference evidence="3" key="1">
    <citation type="journal article" date="2011" name="Proc. Natl. Acad. Sci. U.S.A.">
        <title>Obligate biotrophy features unraveled by the genomic analysis of rust fungi.</title>
        <authorList>
            <person name="Duplessis S."/>
            <person name="Cuomo C.A."/>
            <person name="Lin Y.-C."/>
            <person name="Aerts A."/>
            <person name="Tisserant E."/>
            <person name="Veneault-Fourrey C."/>
            <person name="Joly D.L."/>
            <person name="Hacquard S."/>
            <person name="Amselem J."/>
            <person name="Cantarel B.L."/>
            <person name="Chiu R."/>
            <person name="Coutinho P.M."/>
            <person name="Feau N."/>
            <person name="Field M."/>
            <person name="Frey P."/>
            <person name="Gelhaye E."/>
            <person name="Goldberg J."/>
            <person name="Grabherr M.G."/>
            <person name="Kodira C.D."/>
            <person name="Kohler A."/>
            <person name="Kuees U."/>
            <person name="Lindquist E.A."/>
            <person name="Lucas S.M."/>
            <person name="Mago R."/>
            <person name="Mauceli E."/>
            <person name="Morin E."/>
            <person name="Murat C."/>
            <person name="Pangilinan J.L."/>
            <person name="Park R."/>
            <person name="Pearson M."/>
            <person name="Quesneville H."/>
            <person name="Rouhier N."/>
            <person name="Sakthikumar S."/>
            <person name="Salamov A.A."/>
            <person name="Schmutz J."/>
            <person name="Selles B."/>
            <person name="Shapiro H."/>
            <person name="Tanguay P."/>
            <person name="Tuskan G.A."/>
            <person name="Henrissat B."/>
            <person name="Van de Peer Y."/>
            <person name="Rouze P."/>
            <person name="Ellis J.G."/>
            <person name="Dodds P.N."/>
            <person name="Schein J.E."/>
            <person name="Zhong S."/>
            <person name="Hamelin R.C."/>
            <person name="Grigoriev I.V."/>
            <person name="Szabo L.J."/>
            <person name="Martin F."/>
        </authorList>
    </citation>
    <scope>NUCLEOTIDE SEQUENCE [LARGE SCALE GENOMIC DNA]</scope>
    <source>
        <strain evidence="3">98AG31 / pathotype 3-4-7</strain>
    </source>
</reference>
<proteinExistence type="predicted"/>
<sequence length="253" mass="29524">MPNEQILLTDTNYESWKPKMEDKLKRLQLLEITLRHPSMTEDFSAEDLHWFTVLERKAYDVIIGHLDQQSLLIANAHTINQPKTRSSLWKYLEGRYSMNGIINHTTLYKKFENIQYNTNLATFCNEIRTSINEFSKAQLEISTKLLIVMILAKLRGPFDYRVQLISQDLNDTHDVEYVLRRLEEDLMIFNMPTPPMCPTTPSVSSASGKRKTPPLSDFPPKSNMTLFKIPSNPTKPSFQWYEPPEYPPRRKGK</sequence>
<dbReference type="InParanoid" id="F4SA50"/>
<evidence type="ECO:0008006" key="4">
    <source>
        <dbReference type="Google" id="ProtNLM"/>
    </source>
</evidence>
<evidence type="ECO:0000313" key="2">
    <source>
        <dbReference type="EMBL" id="EGF98500.1"/>
    </source>
</evidence>
<name>F4SA50_MELLP</name>
<dbReference type="EMBL" id="GL883175">
    <property type="protein sequence ID" value="EGF98500.1"/>
    <property type="molecule type" value="Genomic_DNA"/>
</dbReference>
<protein>
    <recommendedName>
        <fullName evidence="4">DUF4219 domain-containing protein</fullName>
    </recommendedName>
</protein>
<dbReference type="Pfam" id="PF14223">
    <property type="entry name" value="Retrotran_gag_2"/>
    <property type="match status" value="1"/>
</dbReference>
<dbReference type="STRING" id="747676.F4SA50"/>
<evidence type="ECO:0000256" key="1">
    <source>
        <dbReference type="SAM" id="MobiDB-lite"/>
    </source>
</evidence>
<dbReference type="HOGENOM" id="CLU_1098700_0_0_1"/>
<evidence type="ECO:0000313" key="3">
    <source>
        <dbReference type="Proteomes" id="UP000001072"/>
    </source>
</evidence>
<feature type="region of interest" description="Disordered" evidence="1">
    <location>
        <begin position="198"/>
        <end position="253"/>
    </location>
</feature>
<dbReference type="KEGG" id="mlr:MELLADRAFT_69281"/>
<accession>F4SA50</accession>
<dbReference type="AlphaFoldDB" id="F4SA50"/>
<organism evidence="3">
    <name type="scientific">Melampsora larici-populina (strain 98AG31 / pathotype 3-4-7)</name>
    <name type="common">Poplar leaf rust fungus</name>
    <dbReference type="NCBI Taxonomy" id="747676"/>
    <lineage>
        <taxon>Eukaryota</taxon>
        <taxon>Fungi</taxon>
        <taxon>Dikarya</taxon>
        <taxon>Basidiomycota</taxon>
        <taxon>Pucciniomycotina</taxon>
        <taxon>Pucciniomycetes</taxon>
        <taxon>Pucciniales</taxon>
        <taxon>Melampsoraceae</taxon>
        <taxon>Melampsora</taxon>
    </lineage>
</organism>
<gene>
    <name evidence="2" type="ORF">MELLADRAFT_69281</name>
</gene>
<keyword evidence="3" id="KW-1185">Reference proteome</keyword>
<dbReference type="RefSeq" id="XP_007418216.1">
    <property type="nucleotide sequence ID" value="XM_007418154.1"/>
</dbReference>
<dbReference type="GeneID" id="18931203"/>
<dbReference type="VEuPathDB" id="FungiDB:MELLADRAFT_69281"/>
<dbReference type="Proteomes" id="UP000001072">
    <property type="component" value="Unassembled WGS sequence"/>
</dbReference>
<dbReference type="OrthoDB" id="418757at2759"/>